<dbReference type="AlphaFoldDB" id="A0A9J6H8X3"/>
<reference evidence="2 3" key="1">
    <citation type="journal article" date="2020" name="Cell">
        <title>Large-Scale Comparative Analyses of Tick Genomes Elucidate Their Genetic Diversity and Vector Capacities.</title>
        <authorList>
            <consortium name="Tick Genome and Microbiome Consortium (TIGMIC)"/>
            <person name="Jia N."/>
            <person name="Wang J."/>
            <person name="Shi W."/>
            <person name="Du L."/>
            <person name="Sun Y."/>
            <person name="Zhan W."/>
            <person name="Jiang J.F."/>
            <person name="Wang Q."/>
            <person name="Zhang B."/>
            <person name="Ji P."/>
            <person name="Bell-Sakyi L."/>
            <person name="Cui X.M."/>
            <person name="Yuan T.T."/>
            <person name="Jiang B.G."/>
            <person name="Yang W.F."/>
            <person name="Lam T.T."/>
            <person name="Chang Q.C."/>
            <person name="Ding S.J."/>
            <person name="Wang X.J."/>
            <person name="Zhu J.G."/>
            <person name="Ruan X.D."/>
            <person name="Zhao L."/>
            <person name="Wei J.T."/>
            <person name="Ye R.Z."/>
            <person name="Que T.C."/>
            <person name="Du C.H."/>
            <person name="Zhou Y.H."/>
            <person name="Cheng J.X."/>
            <person name="Dai P.F."/>
            <person name="Guo W.B."/>
            <person name="Han X.H."/>
            <person name="Huang E.J."/>
            <person name="Li L.F."/>
            <person name="Wei W."/>
            <person name="Gao Y.C."/>
            <person name="Liu J.Z."/>
            <person name="Shao H.Z."/>
            <person name="Wang X."/>
            <person name="Wang C.C."/>
            <person name="Yang T.C."/>
            <person name="Huo Q.B."/>
            <person name="Li W."/>
            <person name="Chen H.Y."/>
            <person name="Chen S.E."/>
            <person name="Zhou L.G."/>
            <person name="Ni X.B."/>
            <person name="Tian J.H."/>
            <person name="Sheng Y."/>
            <person name="Liu T."/>
            <person name="Pan Y.S."/>
            <person name="Xia L.Y."/>
            <person name="Li J."/>
            <person name="Zhao F."/>
            <person name="Cao W.C."/>
        </authorList>
    </citation>
    <scope>NUCLEOTIDE SEQUENCE [LARGE SCALE GENOMIC DNA]</scope>
    <source>
        <strain evidence="2">HaeL-2018</strain>
    </source>
</reference>
<dbReference type="VEuPathDB" id="VectorBase:HLOH_044853"/>
<name>A0A9J6H8X3_HAELO</name>
<feature type="region of interest" description="Disordered" evidence="1">
    <location>
        <begin position="62"/>
        <end position="82"/>
    </location>
</feature>
<comment type="caution">
    <text evidence="2">The sequence shown here is derived from an EMBL/GenBank/DDBJ whole genome shotgun (WGS) entry which is preliminary data.</text>
</comment>
<proteinExistence type="predicted"/>
<dbReference type="Proteomes" id="UP000821853">
    <property type="component" value="Unassembled WGS sequence"/>
</dbReference>
<dbReference type="EMBL" id="JABSTR010001713">
    <property type="protein sequence ID" value="KAH9384163.1"/>
    <property type="molecule type" value="Genomic_DNA"/>
</dbReference>
<evidence type="ECO:0000313" key="2">
    <source>
        <dbReference type="EMBL" id="KAH9384163.1"/>
    </source>
</evidence>
<accession>A0A9J6H8X3</accession>
<evidence type="ECO:0000313" key="3">
    <source>
        <dbReference type="Proteomes" id="UP000821853"/>
    </source>
</evidence>
<dbReference type="OrthoDB" id="10067596at2759"/>
<organism evidence="2 3">
    <name type="scientific">Haemaphysalis longicornis</name>
    <name type="common">Bush tick</name>
    <dbReference type="NCBI Taxonomy" id="44386"/>
    <lineage>
        <taxon>Eukaryota</taxon>
        <taxon>Metazoa</taxon>
        <taxon>Ecdysozoa</taxon>
        <taxon>Arthropoda</taxon>
        <taxon>Chelicerata</taxon>
        <taxon>Arachnida</taxon>
        <taxon>Acari</taxon>
        <taxon>Parasitiformes</taxon>
        <taxon>Ixodida</taxon>
        <taxon>Ixodoidea</taxon>
        <taxon>Ixodidae</taxon>
        <taxon>Haemaphysalinae</taxon>
        <taxon>Haemaphysalis</taxon>
    </lineage>
</organism>
<evidence type="ECO:0000256" key="1">
    <source>
        <dbReference type="SAM" id="MobiDB-lite"/>
    </source>
</evidence>
<sequence>MICAQRCIAPAFWSVQPLAEQGLPRGNIFGETWHSRSSKVVGVSDPGHRRFISRLQQEQKATDEALLRSQQPPKQRKAVLAKEAALERTSNNLGDMPRKDLLTAIAHHLKQ</sequence>
<keyword evidence="3" id="KW-1185">Reference proteome</keyword>
<protein>
    <submittedName>
        <fullName evidence="2">Uncharacterized protein</fullName>
    </submittedName>
</protein>
<gene>
    <name evidence="2" type="ORF">HPB48_026156</name>
</gene>